<dbReference type="Pfam" id="PF17820">
    <property type="entry name" value="PDZ_6"/>
    <property type="match status" value="1"/>
</dbReference>
<protein>
    <submittedName>
        <fullName evidence="3">PDZ domain-containing protein</fullName>
    </submittedName>
</protein>
<keyword evidence="1" id="KW-0732">Signal</keyword>
<comment type="caution">
    <text evidence="3">The sequence shown here is derived from an EMBL/GenBank/DDBJ whole genome shotgun (WGS) entry which is preliminary data.</text>
</comment>
<dbReference type="AlphaFoldDB" id="A0A3A6WMH2"/>
<sequence>MVISRLKKGALCTGLLVLFAASTAVATSVKIINATPMEVKSYILTNRALRHPNSTVSLIPNYGSSLQMGSSSYETIVFKSAKKLRVGLFGEASVKTNRDTYFSISTPLNRVGVEVSYFESTELYNPNKGKFDDQITSTDESEKIILNKIKLHFDGGYTNGYTLSHEKGKKGYPIEKIEPHSPAEKAGLKVGDIVVKINGQKVNFNKDINTFNTSNNIDKKELETVTIISDSGVEKDIVMESAYWNPKTGMFE</sequence>
<name>A0A3A6WMH2_9FIRM</name>
<feature type="chain" id="PRO_5017177286" evidence="1">
    <location>
        <begin position="27"/>
        <end position="252"/>
    </location>
</feature>
<accession>A0A3A6WMH2</accession>
<feature type="signal peptide" evidence="1">
    <location>
        <begin position="1"/>
        <end position="26"/>
    </location>
</feature>
<dbReference type="EMBL" id="QXZZ01000003">
    <property type="protein sequence ID" value="RJY51490.1"/>
    <property type="molecule type" value="Genomic_DNA"/>
</dbReference>
<dbReference type="InterPro" id="IPR001478">
    <property type="entry name" value="PDZ"/>
</dbReference>
<evidence type="ECO:0000256" key="1">
    <source>
        <dbReference type="SAM" id="SignalP"/>
    </source>
</evidence>
<dbReference type="GeneID" id="57774985"/>
<gene>
    <name evidence="3" type="ORF">D2965_00305</name>
</gene>
<evidence type="ECO:0000313" key="4">
    <source>
        <dbReference type="Proteomes" id="UP000277803"/>
    </source>
</evidence>
<feature type="domain" description="PDZ" evidence="2">
    <location>
        <begin position="148"/>
        <end position="202"/>
    </location>
</feature>
<dbReference type="Gene3D" id="2.30.42.10">
    <property type="match status" value="1"/>
</dbReference>
<evidence type="ECO:0000259" key="2">
    <source>
        <dbReference type="PROSITE" id="PS50106"/>
    </source>
</evidence>
<dbReference type="PROSITE" id="PS50106">
    <property type="entry name" value="PDZ"/>
    <property type="match status" value="1"/>
</dbReference>
<organism evidence="3 4">
    <name type="scientific">Veillonella atypica</name>
    <dbReference type="NCBI Taxonomy" id="39777"/>
    <lineage>
        <taxon>Bacteria</taxon>
        <taxon>Bacillati</taxon>
        <taxon>Bacillota</taxon>
        <taxon>Negativicutes</taxon>
        <taxon>Veillonellales</taxon>
        <taxon>Veillonellaceae</taxon>
        <taxon>Veillonella</taxon>
    </lineage>
</organism>
<evidence type="ECO:0000313" key="3">
    <source>
        <dbReference type="EMBL" id="RJY51490.1"/>
    </source>
</evidence>
<reference evidence="3 4" key="1">
    <citation type="submission" date="2018-09" db="EMBL/GenBank/DDBJ databases">
        <title>Genome sequence of Veillonella atypica isolated from periodontal Korean patients.</title>
        <authorList>
            <person name="Lee J.-H."/>
            <person name="Moon J.-H."/>
            <person name="Shin S.-Y."/>
        </authorList>
    </citation>
    <scope>NUCLEOTIDE SEQUENCE [LARGE SCALE GENOMIC DNA]</scope>
    <source>
        <strain evidence="3 4">KHUD_V1</strain>
    </source>
</reference>
<dbReference type="SUPFAM" id="SSF50156">
    <property type="entry name" value="PDZ domain-like"/>
    <property type="match status" value="1"/>
</dbReference>
<dbReference type="RefSeq" id="WP_005377008.1">
    <property type="nucleotide sequence ID" value="NZ_CABKSO010000001.1"/>
</dbReference>
<dbReference type="InterPro" id="IPR036034">
    <property type="entry name" value="PDZ_sf"/>
</dbReference>
<dbReference type="InterPro" id="IPR041489">
    <property type="entry name" value="PDZ_6"/>
</dbReference>
<proteinExistence type="predicted"/>
<dbReference type="Proteomes" id="UP000277803">
    <property type="component" value="Unassembled WGS sequence"/>
</dbReference>